<comment type="caution">
    <text evidence="5">The sequence shown here is derived from an EMBL/GenBank/DDBJ whole genome shotgun (WGS) entry which is preliminary data.</text>
</comment>
<dbReference type="EMBL" id="PKUQ01000042">
    <property type="protein sequence ID" value="PLW75959.1"/>
    <property type="molecule type" value="Genomic_DNA"/>
</dbReference>
<evidence type="ECO:0000256" key="1">
    <source>
        <dbReference type="ARBA" id="ARBA00023015"/>
    </source>
</evidence>
<name>A0A2N5XN53_9HYPH</name>
<proteinExistence type="predicted"/>
<sequence>MSLEAFFPYRLAIAAEAFSRNIAQVYSKEYGLTREEWRLLYLLANAERLDSQELSRRTTLDKVQVSRASQRLEEKKFISREISTTDRRLRDLSITEAGRSLFEDIKPKVDARAAEMLNAIPQVDRAALDKGIEALILAVATHNEPAD</sequence>
<dbReference type="SMART" id="SM00347">
    <property type="entry name" value="HTH_MARR"/>
    <property type="match status" value="1"/>
</dbReference>
<evidence type="ECO:0000259" key="4">
    <source>
        <dbReference type="PROSITE" id="PS50995"/>
    </source>
</evidence>
<dbReference type="GO" id="GO:0003677">
    <property type="term" value="F:DNA binding"/>
    <property type="evidence" value="ECO:0007669"/>
    <property type="project" value="UniProtKB-KW"/>
</dbReference>
<dbReference type="PRINTS" id="PR00598">
    <property type="entry name" value="HTHMARR"/>
</dbReference>
<dbReference type="PANTHER" id="PTHR42756:SF1">
    <property type="entry name" value="TRANSCRIPTIONAL REPRESSOR OF EMRAB OPERON"/>
    <property type="match status" value="1"/>
</dbReference>
<gene>
    <name evidence="5" type="ORF">C0081_17825</name>
</gene>
<organism evidence="5 6">
    <name type="scientific">Cohaesibacter celericrescens</name>
    <dbReference type="NCBI Taxonomy" id="2067669"/>
    <lineage>
        <taxon>Bacteria</taxon>
        <taxon>Pseudomonadati</taxon>
        <taxon>Pseudomonadota</taxon>
        <taxon>Alphaproteobacteria</taxon>
        <taxon>Hyphomicrobiales</taxon>
        <taxon>Cohaesibacteraceae</taxon>
    </lineage>
</organism>
<keyword evidence="3" id="KW-0804">Transcription</keyword>
<dbReference type="InterPro" id="IPR000835">
    <property type="entry name" value="HTH_MarR-typ"/>
</dbReference>
<dbReference type="InterPro" id="IPR036388">
    <property type="entry name" value="WH-like_DNA-bd_sf"/>
</dbReference>
<evidence type="ECO:0000313" key="5">
    <source>
        <dbReference type="EMBL" id="PLW75959.1"/>
    </source>
</evidence>
<evidence type="ECO:0000256" key="2">
    <source>
        <dbReference type="ARBA" id="ARBA00023125"/>
    </source>
</evidence>
<dbReference type="OrthoDB" id="8906692at2"/>
<dbReference type="InterPro" id="IPR036390">
    <property type="entry name" value="WH_DNA-bd_sf"/>
</dbReference>
<protein>
    <submittedName>
        <fullName evidence="5">MarR family transcriptional regulator</fullName>
    </submittedName>
</protein>
<dbReference type="Proteomes" id="UP000234881">
    <property type="component" value="Unassembled WGS sequence"/>
</dbReference>
<feature type="domain" description="HTH marR-type" evidence="4">
    <location>
        <begin position="4"/>
        <end position="137"/>
    </location>
</feature>
<keyword evidence="2" id="KW-0238">DNA-binding</keyword>
<dbReference type="Gene3D" id="1.10.10.10">
    <property type="entry name" value="Winged helix-like DNA-binding domain superfamily/Winged helix DNA-binding domain"/>
    <property type="match status" value="1"/>
</dbReference>
<dbReference type="PANTHER" id="PTHR42756">
    <property type="entry name" value="TRANSCRIPTIONAL REGULATOR, MARR"/>
    <property type="match status" value="1"/>
</dbReference>
<dbReference type="GO" id="GO:0003700">
    <property type="term" value="F:DNA-binding transcription factor activity"/>
    <property type="evidence" value="ECO:0007669"/>
    <property type="project" value="InterPro"/>
</dbReference>
<dbReference type="RefSeq" id="WP_101535201.1">
    <property type="nucleotide sequence ID" value="NZ_JBFHIU010000022.1"/>
</dbReference>
<keyword evidence="1" id="KW-0805">Transcription regulation</keyword>
<keyword evidence="6" id="KW-1185">Reference proteome</keyword>
<dbReference type="Pfam" id="PF12802">
    <property type="entry name" value="MarR_2"/>
    <property type="match status" value="1"/>
</dbReference>
<dbReference type="AlphaFoldDB" id="A0A2N5XN53"/>
<evidence type="ECO:0000256" key="3">
    <source>
        <dbReference type="ARBA" id="ARBA00023163"/>
    </source>
</evidence>
<dbReference type="PROSITE" id="PS50995">
    <property type="entry name" value="HTH_MARR_2"/>
    <property type="match status" value="1"/>
</dbReference>
<dbReference type="SUPFAM" id="SSF46785">
    <property type="entry name" value="Winged helix' DNA-binding domain"/>
    <property type="match status" value="1"/>
</dbReference>
<accession>A0A2N5XN53</accession>
<evidence type="ECO:0000313" key="6">
    <source>
        <dbReference type="Proteomes" id="UP000234881"/>
    </source>
</evidence>
<reference evidence="5 6" key="1">
    <citation type="submission" date="2018-01" db="EMBL/GenBank/DDBJ databases">
        <title>The draft genome sequence of Cohaesibacter sp. H1304.</title>
        <authorList>
            <person name="Wang N.-N."/>
            <person name="Du Z.-J."/>
        </authorList>
    </citation>
    <scope>NUCLEOTIDE SEQUENCE [LARGE SCALE GENOMIC DNA]</scope>
    <source>
        <strain evidence="5 6">H1304</strain>
    </source>
</reference>